<dbReference type="InterPro" id="IPR051604">
    <property type="entry name" value="Ergot_Alk_Oxidoreductase"/>
</dbReference>
<dbReference type="InterPro" id="IPR036291">
    <property type="entry name" value="NAD(P)-bd_dom_sf"/>
</dbReference>
<evidence type="ECO:0000313" key="2">
    <source>
        <dbReference type="EMBL" id="MCJ8010419.1"/>
    </source>
</evidence>
<dbReference type="SUPFAM" id="SSF51735">
    <property type="entry name" value="NAD(P)-binding Rossmann-fold domains"/>
    <property type="match status" value="1"/>
</dbReference>
<dbReference type="AlphaFoldDB" id="A0A9X1WK80"/>
<reference evidence="2" key="1">
    <citation type="submission" date="2022-04" db="EMBL/GenBank/DDBJ databases">
        <title>Paenibacillus mangrovi sp. nov., a novel endophytic bacterium isolated from bark of Kandelia candel.</title>
        <authorList>
            <person name="Tuo L."/>
        </authorList>
    </citation>
    <scope>NUCLEOTIDE SEQUENCE</scope>
    <source>
        <strain evidence="2">KQZ6P-2</strain>
    </source>
</reference>
<dbReference type="Gene3D" id="3.40.50.720">
    <property type="entry name" value="NAD(P)-binding Rossmann-like Domain"/>
    <property type="match status" value="1"/>
</dbReference>
<feature type="domain" description="NAD(P)-binding" evidence="1">
    <location>
        <begin position="6"/>
        <end position="173"/>
    </location>
</feature>
<dbReference type="Gene3D" id="3.90.25.10">
    <property type="entry name" value="UDP-galactose 4-epimerase, domain 1"/>
    <property type="match status" value="1"/>
</dbReference>
<dbReference type="PANTHER" id="PTHR43162">
    <property type="match status" value="1"/>
</dbReference>
<evidence type="ECO:0000259" key="1">
    <source>
        <dbReference type="Pfam" id="PF13460"/>
    </source>
</evidence>
<sequence length="273" mass="29810">MILVTGATGTVGRHVIRELQQAGYGVRALSRNPEKAKFPEGVEAVAGDLAKPDTLTAALEGVGKVFWILPNVADYEFPRIARQHGVRHIVLLSTAAVVMGAQNAIARIHMQAEQAIRDSGAAWTFLRPGAFMTNSLQWAAAIRSKGDVRVPFGDISFPDIDSRDIAAVAAKALITDGHEEKIYNLTGPESLTASERMRILGDLLGRDLGFETIPNAVAREFMLQHMPAEIVDAMIDQYRHSQDSAVLSTVEEVTGRAPITYKQWAIDHIDAFR</sequence>
<dbReference type="InterPro" id="IPR016040">
    <property type="entry name" value="NAD(P)-bd_dom"/>
</dbReference>
<comment type="caution">
    <text evidence="2">The sequence shown here is derived from an EMBL/GenBank/DDBJ whole genome shotgun (WGS) entry which is preliminary data.</text>
</comment>
<evidence type="ECO:0000313" key="3">
    <source>
        <dbReference type="Proteomes" id="UP001139347"/>
    </source>
</evidence>
<keyword evidence="3" id="KW-1185">Reference proteome</keyword>
<accession>A0A9X1WK80</accession>
<name>A0A9X1WK80_9BACL</name>
<dbReference type="PANTHER" id="PTHR43162:SF1">
    <property type="entry name" value="PRESTALK A DIFFERENTIATION PROTEIN A"/>
    <property type="match status" value="1"/>
</dbReference>
<dbReference type="RefSeq" id="WP_244718410.1">
    <property type="nucleotide sequence ID" value="NZ_JALIRP010000001.1"/>
</dbReference>
<organism evidence="2 3">
    <name type="scientific">Paenibacillus mangrovi</name>
    <dbReference type="NCBI Taxonomy" id="2931978"/>
    <lineage>
        <taxon>Bacteria</taxon>
        <taxon>Bacillati</taxon>
        <taxon>Bacillota</taxon>
        <taxon>Bacilli</taxon>
        <taxon>Bacillales</taxon>
        <taxon>Paenibacillaceae</taxon>
        <taxon>Paenibacillus</taxon>
    </lineage>
</organism>
<dbReference type="Pfam" id="PF13460">
    <property type="entry name" value="NAD_binding_10"/>
    <property type="match status" value="1"/>
</dbReference>
<dbReference type="EMBL" id="JALIRP010000001">
    <property type="protein sequence ID" value="MCJ8010419.1"/>
    <property type="molecule type" value="Genomic_DNA"/>
</dbReference>
<dbReference type="Proteomes" id="UP001139347">
    <property type="component" value="Unassembled WGS sequence"/>
</dbReference>
<protein>
    <submittedName>
        <fullName evidence="2">SDR family oxidoreductase</fullName>
    </submittedName>
</protein>
<proteinExistence type="predicted"/>
<dbReference type="CDD" id="cd05269">
    <property type="entry name" value="TMR_SDR_a"/>
    <property type="match status" value="1"/>
</dbReference>
<gene>
    <name evidence="2" type="ORF">MUG84_01520</name>
</gene>